<evidence type="ECO:0000259" key="3">
    <source>
        <dbReference type="Pfam" id="PF02397"/>
    </source>
</evidence>
<proteinExistence type="inferred from homology"/>
<keyword evidence="4" id="KW-0808">Transferase</keyword>
<dbReference type="EMBL" id="CP136964">
    <property type="protein sequence ID" value="WOS96999.1"/>
    <property type="molecule type" value="Genomic_DNA"/>
</dbReference>
<organism evidence="4 5">
    <name type="scientific">Nosocomiicoccus massiliensis</name>
    <dbReference type="NCBI Taxonomy" id="1232430"/>
    <lineage>
        <taxon>Bacteria</taxon>
        <taxon>Bacillati</taxon>
        <taxon>Bacillota</taxon>
        <taxon>Bacilli</taxon>
        <taxon>Bacillales</taxon>
        <taxon>Staphylococcaceae</taxon>
        <taxon>Nosocomiicoccus</taxon>
    </lineage>
</organism>
<sequence>MKRLFDIISASAVLIVFSPVLLVTSYLIKKESEGPAIFTQKRPGLNNELFDIYKFRSMRIDTPHLATDKIDASKYITKTGKFIRKTSIDELPQLYNIIKGDMSVVGPRPALYNQYELIEARTKENVHTVRPGLTGLAQVMGRDDISDYEKVQFDKYYVENRTFLIDMYIIFKTIKNTVTSDGVKH</sequence>
<evidence type="ECO:0000256" key="2">
    <source>
        <dbReference type="SAM" id="Phobius"/>
    </source>
</evidence>
<name>A0AAF0YP04_9STAP</name>
<evidence type="ECO:0000256" key="1">
    <source>
        <dbReference type="ARBA" id="ARBA00006464"/>
    </source>
</evidence>
<evidence type="ECO:0000313" key="4">
    <source>
        <dbReference type="EMBL" id="WOS96999.1"/>
    </source>
</evidence>
<keyword evidence="2" id="KW-0472">Membrane</keyword>
<dbReference type="PANTHER" id="PTHR30576">
    <property type="entry name" value="COLANIC BIOSYNTHESIS UDP-GLUCOSE LIPID CARRIER TRANSFERASE"/>
    <property type="match status" value="1"/>
</dbReference>
<dbReference type="PANTHER" id="PTHR30576:SF10">
    <property type="entry name" value="SLL5057 PROTEIN"/>
    <property type="match status" value="1"/>
</dbReference>
<feature type="transmembrane region" description="Helical" evidence="2">
    <location>
        <begin position="7"/>
        <end position="28"/>
    </location>
</feature>
<dbReference type="Pfam" id="PF02397">
    <property type="entry name" value="Bac_transf"/>
    <property type="match status" value="1"/>
</dbReference>
<keyword evidence="2" id="KW-0812">Transmembrane</keyword>
<dbReference type="Proteomes" id="UP000243626">
    <property type="component" value="Chromosome"/>
</dbReference>
<accession>A0AAF0YP04</accession>
<gene>
    <name evidence="4" type="ORF">CJ229_005095</name>
</gene>
<dbReference type="RefSeq" id="WP_102167274.1">
    <property type="nucleotide sequence ID" value="NZ_CP136964.1"/>
</dbReference>
<dbReference type="KEGG" id="nmy:CJ229_005095"/>
<dbReference type="GO" id="GO:0016780">
    <property type="term" value="F:phosphotransferase activity, for other substituted phosphate groups"/>
    <property type="evidence" value="ECO:0007669"/>
    <property type="project" value="TreeGrafter"/>
</dbReference>
<evidence type="ECO:0000313" key="5">
    <source>
        <dbReference type="Proteomes" id="UP000243626"/>
    </source>
</evidence>
<keyword evidence="2" id="KW-1133">Transmembrane helix</keyword>
<comment type="similarity">
    <text evidence="1">Belongs to the bacterial sugar transferase family.</text>
</comment>
<dbReference type="AlphaFoldDB" id="A0AAF0YP04"/>
<feature type="domain" description="Bacterial sugar transferase" evidence="3">
    <location>
        <begin position="2"/>
        <end position="178"/>
    </location>
</feature>
<dbReference type="InterPro" id="IPR003362">
    <property type="entry name" value="Bact_transf"/>
</dbReference>
<reference evidence="5" key="1">
    <citation type="submission" date="2017-09" db="EMBL/GenBank/DDBJ databases">
        <title>Bacterial strain isolated from the female urinary microbiota.</title>
        <authorList>
            <person name="Thomas-White K."/>
            <person name="Kumar N."/>
            <person name="Forster S."/>
            <person name="Putonti C."/>
            <person name="Lawley T."/>
            <person name="Wolfe A.J."/>
        </authorList>
    </citation>
    <scope>NUCLEOTIDE SEQUENCE [LARGE SCALE GENOMIC DNA]</scope>
    <source>
        <strain evidence="5">UMB0959</strain>
    </source>
</reference>
<protein>
    <submittedName>
        <fullName evidence="4">Sugar transferase</fullName>
        <ecNumber evidence="4">2.7.8.-</ecNumber>
    </submittedName>
</protein>
<keyword evidence="5" id="KW-1185">Reference proteome</keyword>
<dbReference type="EC" id="2.7.8.-" evidence="4"/>